<reference evidence="1 2" key="2">
    <citation type="journal article" date="2013" name="Genome Announc.">
        <title>Genome of the Root-Associated Plant Growth-Promoting Bacterium Variovorax paradoxus Strain EPS.</title>
        <authorList>
            <person name="Han J.I."/>
            <person name="Spain J.C."/>
            <person name="Leadbetter J.R."/>
            <person name="Ovchinnikova G."/>
            <person name="Goodwin L.A."/>
            <person name="Han C.S."/>
            <person name="Woyke T."/>
            <person name="Davenport K.W."/>
            <person name="Orwin P.M."/>
        </authorList>
    </citation>
    <scope>NUCLEOTIDE SEQUENCE [LARGE SCALE GENOMIC DNA]</scope>
    <source>
        <strain evidence="1 2">EPS</strain>
    </source>
</reference>
<sequence length="91" mass="10380">MNNEHLYIGRFRQDSWEFLLFVVRVSGEGNISGAVEIQRFGATQGTFSSSGVFKTRQQLTTHLKQRACQWARSRFAQEARLEAADHGASFR</sequence>
<protein>
    <submittedName>
        <fullName evidence="1">Uncharacterized protein</fullName>
    </submittedName>
</protein>
<reference evidence="2" key="1">
    <citation type="submission" date="2010-12" db="EMBL/GenBank/DDBJ databases">
        <title>Complete sequence of Variovorax paradoxus EPS.</title>
        <authorList>
            <consortium name="US DOE Joint Genome Institute"/>
            <person name="Lucas S."/>
            <person name="Copeland A."/>
            <person name="Lapidus A."/>
            <person name="Cheng J.-F."/>
            <person name="Goodwin L."/>
            <person name="Pitluck S."/>
            <person name="Teshima H."/>
            <person name="Detter J.C."/>
            <person name="Han C."/>
            <person name="Tapia R."/>
            <person name="Land M."/>
            <person name="Hauser L."/>
            <person name="Kyrpides N."/>
            <person name="Ivanova N."/>
            <person name="Ovchinnikova G."/>
            <person name="Orwin P."/>
            <person name="Han J.-I.G."/>
            <person name="Woyke T."/>
        </authorList>
    </citation>
    <scope>NUCLEOTIDE SEQUENCE [LARGE SCALE GENOMIC DNA]</scope>
    <source>
        <strain evidence="2">EPS</strain>
    </source>
</reference>
<dbReference type="STRING" id="595537.Varpa_5080"/>
<organism evidence="1 2">
    <name type="scientific">Variovorax paradoxus (strain EPS)</name>
    <dbReference type="NCBI Taxonomy" id="595537"/>
    <lineage>
        <taxon>Bacteria</taxon>
        <taxon>Pseudomonadati</taxon>
        <taxon>Pseudomonadota</taxon>
        <taxon>Betaproteobacteria</taxon>
        <taxon>Burkholderiales</taxon>
        <taxon>Comamonadaceae</taxon>
        <taxon>Variovorax</taxon>
    </lineage>
</organism>
<evidence type="ECO:0000313" key="2">
    <source>
        <dbReference type="Proteomes" id="UP000008917"/>
    </source>
</evidence>
<dbReference type="RefSeq" id="WP_013543448.1">
    <property type="nucleotide sequence ID" value="NC_014931.1"/>
</dbReference>
<dbReference type="OrthoDB" id="9952289at2"/>
<evidence type="ECO:0000313" key="1">
    <source>
        <dbReference type="EMBL" id="ADU39240.1"/>
    </source>
</evidence>
<dbReference type="EMBL" id="CP002417">
    <property type="protein sequence ID" value="ADU39240.1"/>
    <property type="molecule type" value="Genomic_DNA"/>
</dbReference>
<dbReference type="KEGG" id="vpe:Varpa_5080"/>
<accession>E6V446</accession>
<dbReference type="Proteomes" id="UP000008917">
    <property type="component" value="Chromosome"/>
</dbReference>
<name>E6V446_VARPE</name>
<dbReference type="AlphaFoldDB" id="E6V446"/>
<dbReference type="HOGENOM" id="CLU_2426148_0_0_4"/>
<gene>
    <name evidence="1" type="ordered locus">Varpa_5080</name>
</gene>
<proteinExistence type="predicted"/>